<dbReference type="GO" id="GO:0042545">
    <property type="term" value="P:cell wall modification"/>
    <property type="evidence" value="ECO:0007669"/>
    <property type="project" value="InterPro"/>
</dbReference>
<dbReference type="GO" id="GO:0009279">
    <property type="term" value="C:cell outer membrane"/>
    <property type="evidence" value="ECO:0007669"/>
    <property type="project" value="TreeGrafter"/>
</dbReference>
<sequence precursor="true">MPVTPKPIAAVLLAWTVVLAASPSLAQEGRQAHVVLVGDSTVADAAGWGWAFAACVTDGVRVTNLARGGRSSSSFYDEGRWAEALALEPDWVLIQFGHNDEPGHPNRENAPDEGYCANLERCVDEARAVGVKPVLVTPLARRQWGRESHNSDRIVSSLEPYAAVVRAIGEEKGAPVIDLHFRSIEVYQSLGRDGCKMISPIKESGALDGSHLNRAGGAMFGSMVAMDCRSYVPVLDRLFSTGKLAELQKSNPPPVAGGRDDRLPAAGDPIAKGERTIVVARDGGGEFRTPQEAIDAAPSDNSDRTTIRLGPGVYTGQVVVPPHKINLTLVGESRADSIVSYALTTHDPRPAGVLRSYAGCGLVVLADGFRCENLTVRQVAGDHGQAIALRIDGDRAVVRNCDLLGWQDTVRLERGRHYLSDCRIEGRVDYVYGGATAWLEGCTLHTKGEGFITAASTPRGQAWGYVFHRCVLTGTKPESVYLGRPWRPWASVTFLDCEMAESVRPVGWDNWRSPDNERTVRYAEHGNRGPGAADDRRAAWARRLSDEEAARITPEIVLGDWINDGLAE</sequence>
<feature type="chain" id="PRO_5022949734" evidence="4">
    <location>
        <begin position="27"/>
        <end position="568"/>
    </location>
</feature>
<evidence type="ECO:0000256" key="1">
    <source>
        <dbReference type="ARBA" id="ARBA00008891"/>
    </source>
</evidence>
<dbReference type="Pfam" id="PF13472">
    <property type="entry name" value="Lipase_GDSL_2"/>
    <property type="match status" value="1"/>
</dbReference>
<dbReference type="EMBL" id="SJPQ01000002">
    <property type="protein sequence ID" value="TWT88179.1"/>
    <property type="molecule type" value="Genomic_DNA"/>
</dbReference>
<name>A0A5C5ZLA7_9BACT</name>
<evidence type="ECO:0000259" key="6">
    <source>
        <dbReference type="Pfam" id="PF13472"/>
    </source>
</evidence>
<dbReference type="EC" id="3.1.1.11" evidence="7"/>
<dbReference type="PANTHER" id="PTHR31321:SF57">
    <property type="entry name" value="PECTINESTERASE 53-RELATED"/>
    <property type="match status" value="1"/>
</dbReference>
<comment type="similarity">
    <text evidence="1">Belongs to the pectinesterase family.</text>
</comment>
<dbReference type="Proteomes" id="UP000315440">
    <property type="component" value="Unassembled WGS sequence"/>
</dbReference>
<keyword evidence="2 7" id="KW-0378">Hydrolase</keyword>
<dbReference type="InterPro" id="IPR013830">
    <property type="entry name" value="SGNH_hydro"/>
</dbReference>
<dbReference type="InterPro" id="IPR012334">
    <property type="entry name" value="Pectin_lyas_fold"/>
</dbReference>
<dbReference type="Pfam" id="PF01095">
    <property type="entry name" value="Pectinesterase"/>
    <property type="match status" value="1"/>
</dbReference>
<dbReference type="GO" id="GO:0030599">
    <property type="term" value="F:pectinesterase activity"/>
    <property type="evidence" value="ECO:0007669"/>
    <property type="project" value="UniProtKB-EC"/>
</dbReference>
<gene>
    <name evidence="7" type="primary">pemA</name>
    <name evidence="7" type="ORF">Mal64_16560</name>
</gene>
<evidence type="ECO:0000313" key="8">
    <source>
        <dbReference type="Proteomes" id="UP000315440"/>
    </source>
</evidence>
<dbReference type="InterPro" id="IPR036514">
    <property type="entry name" value="SGNH_hydro_sf"/>
</dbReference>
<dbReference type="Gene3D" id="3.40.50.1110">
    <property type="entry name" value="SGNH hydrolase"/>
    <property type="match status" value="1"/>
</dbReference>
<evidence type="ECO:0000313" key="7">
    <source>
        <dbReference type="EMBL" id="TWT88179.1"/>
    </source>
</evidence>
<keyword evidence="8" id="KW-1185">Reference proteome</keyword>
<comment type="caution">
    <text evidence="7">The sequence shown here is derived from an EMBL/GenBank/DDBJ whole genome shotgun (WGS) entry which is preliminary data.</text>
</comment>
<proteinExistence type="inferred from homology"/>
<dbReference type="InterPro" id="IPR000070">
    <property type="entry name" value="Pectinesterase_cat"/>
</dbReference>
<evidence type="ECO:0000259" key="5">
    <source>
        <dbReference type="Pfam" id="PF01095"/>
    </source>
</evidence>
<evidence type="ECO:0000256" key="2">
    <source>
        <dbReference type="ARBA" id="ARBA00022801"/>
    </source>
</evidence>
<evidence type="ECO:0000256" key="3">
    <source>
        <dbReference type="ARBA" id="ARBA00023085"/>
    </source>
</evidence>
<dbReference type="AlphaFoldDB" id="A0A5C5ZLA7"/>
<reference evidence="7 8" key="1">
    <citation type="submission" date="2019-02" db="EMBL/GenBank/DDBJ databases">
        <title>Deep-cultivation of Planctomycetes and their phenomic and genomic characterization uncovers novel biology.</title>
        <authorList>
            <person name="Wiegand S."/>
            <person name="Jogler M."/>
            <person name="Boedeker C."/>
            <person name="Pinto D."/>
            <person name="Vollmers J."/>
            <person name="Rivas-Marin E."/>
            <person name="Kohn T."/>
            <person name="Peeters S.H."/>
            <person name="Heuer A."/>
            <person name="Rast P."/>
            <person name="Oberbeckmann S."/>
            <person name="Bunk B."/>
            <person name="Jeske O."/>
            <person name="Meyerdierks A."/>
            <person name="Storesund J.E."/>
            <person name="Kallscheuer N."/>
            <person name="Luecker S."/>
            <person name="Lage O.M."/>
            <person name="Pohl T."/>
            <person name="Merkel B.J."/>
            <person name="Hornburger P."/>
            <person name="Mueller R.-W."/>
            <person name="Bruemmer F."/>
            <person name="Labrenz M."/>
            <person name="Spormann A.M."/>
            <person name="Op Den Camp H."/>
            <person name="Overmann J."/>
            <person name="Amann R."/>
            <person name="Jetten M.S.M."/>
            <person name="Mascher T."/>
            <person name="Medema M.H."/>
            <person name="Devos D.P."/>
            <person name="Kaster A.-K."/>
            <person name="Ovreas L."/>
            <person name="Rohde M."/>
            <person name="Galperin M.Y."/>
            <person name="Jogler C."/>
        </authorList>
    </citation>
    <scope>NUCLEOTIDE SEQUENCE [LARGE SCALE GENOMIC DNA]</scope>
    <source>
        <strain evidence="7 8">Mal64</strain>
    </source>
</reference>
<feature type="domain" description="SGNH hydrolase-type esterase" evidence="6">
    <location>
        <begin position="37"/>
        <end position="193"/>
    </location>
</feature>
<keyword evidence="4" id="KW-0732">Signal</keyword>
<dbReference type="InterPro" id="IPR011050">
    <property type="entry name" value="Pectin_lyase_fold/virulence"/>
</dbReference>
<dbReference type="SUPFAM" id="SSF52266">
    <property type="entry name" value="SGNH hydrolase"/>
    <property type="match status" value="1"/>
</dbReference>
<organism evidence="7 8">
    <name type="scientific">Pseudobythopirellula maris</name>
    <dbReference type="NCBI Taxonomy" id="2527991"/>
    <lineage>
        <taxon>Bacteria</taxon>
        <taxon>Pseudomonadati</taxon>
        <taxon>Planctomycetota</taxon>
        <taxon>Planctomycetia</taxon>
        <taxon>Pirellulales</taxon>
        <taxon>Lacipirellulaceae</taxon>
        <taxon>Pseudobythopirellula</taxon>
    </lineage>
</organism>
<keyword evidence="3" id="KW-0063">Aspartyl esterase</keyword>
<feature type="domain" description="Pectinesterase catalytic" evidence="5">
    <location>
        <begin position="277"/>
        <end position="555"/>
    </location>
</feature>
<dbReference type="Gene3D" id="2.160.20.10">
    <property type="entry name" value="Single-stranded right-handed beta-helix, Pectin lyase-like"/>
    <property type="match status" value="1"/>
</dbReference>
<feature type="signal peptide" evidence="4">
    <location>
        <begin position="1"/>
        <end position="26"/>
    </location>
</feature>
<accession>A0A5C5ZLA7</accession>
<evidence type="ECO:0000256" key="4">
    <source>
        <dbReference type="SAM" id="SignalP"/>
    </source>
</evidence>
<dbReference type="RefSeq" id="WP_197525575.1">
    <property type="nucleotide sequence ID" value="NZ_SJPQ01000002.1"/>
</dbReference>
<dbReference type="PANTHER" id="PTHR31321">
    <property type="entry name" value="ACYL-COA THIOESTER HYDROLASE YBHC-RELATED"/>
    <property type="match status" value="1"/>
</dbReference>
<protein>
    <submittedName>
        <fullName evidence="7">Pectinesterase A</fullName>
        <ecNumber evidence="7">3.1.1.11</ecNumber>
    </submittedName>
</protein>
<dbReference type="SUPFAM" id="SSF51126">
    <property type="entry name" value="Pectin lyase-like"/>
    <property type="match status" value="1"/>
</dbReference>